<dbReference type="SUPFAM" id="SSF52402">
    <property type="entry name" value="Adenine nucleotide alpha hydrolases-like"/>
    <property type="match status" value="1"/>
</dbReference>
<dbReference type="InterPro" id="IPR014729">
    <property type="entry name" value="Rossmann-like_a/b/a_fold"/>
</dbReference>
<evidence type="ECO:0000259" key="2">
    <source>
        <dbReference type="Pfam" id="PF00582"/>
    </source>
</evidence>
<comment type="similarity">
    <text evidence="1">Belongs to the universal stress protein A family.</text>
</comment>
<dbReference type="CDD" id="cd00293">
    <property type="entry name" value="USP-like"/>
    <property type="match status" value="1"/>
</dbReference>
<accession>A0A542DWZ8</accession>
<dbReference type="Proteomes" id="UP000317893">
    <property type="component" value="Unassembled WGS sequence"/>
</dbReference>
<dbReference type="PANTHER" id="PTHR46268">
    <property type="entry name" value="STRESS RESPONSE PROTEIN NHAX"/>
    <property type="match status" value="1"/>
</dbReference>
<organism evidence="3 4">
    <name type="scientific">Lapillicoccus jejuensis</name>
    <dbReference type="NCBI Taxonomy" id="402171"/>
    <lineage>
        <taxon>Bacteria</taxon>
        <taxon>Bacillati</taxon>
        <taxon>Actinomycetota</taxon>
        <taxon>Actinomycetes</taxon>
        <taxon>Micrococcales</taxon>
        <taxon>Intrasporangiaceae</taxon>
        <taxon>Lapillicoccus</taxon>
    </lineage>
</organism>
<reference evidence="3 4" key="1">
    <citation type="submission" date="2019-06" db="EMBL/GenBank/DDBJ databases">
        <title>Sequencing the genomes of 1000 actinobacteria strains.</title>
        <authorList>
            <person name="Klenk H.-P."/>
        </authorList>
    </citation>
    <scope>NUCLEOTIDE SEQUENCE [LARGE SCALE GENOMIC DNA]</scope>
    <source>
        <strain evidence="3 4">DSM 18607</strain>
    </source>
</reference>
<dbReference type="Gene3D" id="3.40.50.620">
    <property type="entry name" value="HUPs"/>
    <property type="match status" value="1"/>
</dbReference>
<dbReference type="InterPro" id="IPR006015">
    <property type="entry name" value="Universal_stress_UspA"/>
</dbReference>
<protein>
    <submittedName>
        <fullName evidence="3">Nucleotide-binding universal stress UspA family protein</fullName>
    </submittedName>
</protein>
<evidence type="ECO:0000313" key="3">
    <source>
        <dbReference type="EMBL" id="TQJ07598.1"/>
    </source>
</evidence>
<dbReference type="OrthoDB" id="5419113at2"/>
<dbReference type="EMBL" id="VFMN01000001">
    <property type="protein sequence ID" value="TQJ07598.1"/>
    <property type="molecule type" value="Genomic_DNA"/>
</dbReference>
<dbReference type="InterPro" id="IPR006016">
    <property type="entry name" value="UspA"/>
</dbReference>
<feature type="domain" description="UspA" evidence="2">
    <location>
        <begin position="2"/>
        <end position="128"/>
    </location>
</feature>
<dbReference type="AlphaFoldDB" id="A0A542DWZ8"/>
<name>A0A542DWZ8_9MICO</name>
<evidence type="ECO:0000256" key="1">
    <source>
        <dbReference type="ARBA" id="ARBA00008791"/>
    </source>
</evidence>
<keyword evidence="4" id="KW-1185">Reference proteome</keyword>
<dbReference type="RefSeq" id="WP_141846743.1">
    <property type="nucleotide sequence ID" value="NZ_BAAAPR010000008.1"/>
</dbReference>
<dbReference type="PRINTS" id="PR01438">
    <property type="entry name" value="UNVRSLSTRESS"/>
</dbReference>
<proteinExistence type="inferred from homology"/>
<comment type="caution">
    <text evidence="3">The sequence shown here is derived from an EMBL/GenBank/DDBJ whole genome shotgun (WGS) entry which is preliminary data.</text>
</comment>
<gene>
    <name evidence="3" type="ORF">FB458_0666</name>
</gene>
<evidence type="ECO:0000313" key="4">
    <source>
        <dbReference type="Proteomes" id="UP000317893"/>
    </source>
</evidence>
<dbReference type="Pfam" id="PF00582">
    <property type="entry name" value="Usp"/>
    <property type="match status" value="1"/>
</dbReference>
<dbReference type="PANTHER" id="PTHR46268:SF15">
    <property type="entry name" value="UNIVERSAL STRESS PROTEIN HP_0031"/>
    <property type="match status" value="1"/>
</dbReference>
<sequence length="131" mass="13626">MTVVVGYVPTPEGSAAVDAAVEAAQRTGARVVVVNTSYHGDYAHPSFATEQDIDALDAQLAQAGLEHEIRRPLDGSGPATTILAAAEETKADLIVIGIRRRSPVGKLLTGSTAQQVLLEADCPVLAVKPRA</sequence>